<evidence type="ECO:0000313" key="3">
    <source>
        <dbReference type="EMBL" id="UFP94705.1"/>
    </source>
</evidence>
<dbReference type="RefSeq" id="WP_230841759.1">
    <property type="nucleotide sequence ID" value="NZ_CP063845.1"/>
</dbReference>
<keyword evidence="1" id="KW-0560">Oxidoreductase</keyword>
<dbReference type="Pfam" id="PF00248">
    <property type="entry name" value="Aldo_ket_red"/>
    <property type="match status" value="1"/>
</dbReference>
<dbReference type="InterPro" id="IPR023210">
    <property type="entry name" value="NADP_OxRdtase_dom"/>
</dbReference>
<dbReference type="PRINTS" id="PR00069">
    <property type="entry name" value="ALDKETRDTASE"/>
</dbReference>
<keyword evidence="4" id="KW-1185">Reference proteome</keyword>
<gene>
    <name evidence="3" type="ORF">ISF26_00145</name>
</gene>
<sequence length="315" mass="34030">MRTIALTPSGPQVPQMGIGTWAWGDRLFWNYGGDYGPAEVRNAFEAAVSGGVPFFDTAELYGLGESETLLGRFERESGQSVQIATKYLPLPWRWSAEAVEEALSASLQRLGRERVELYQVHSPFNFLMGADTLMGALAREVKRGRIAAVGVSNYGAAQMEEAHGLLAAQGVPLAVNQVRYSLLTREIEANGVLDTARRLGVKILAYSPLAQGLLTGKYTAASPPEGARRLDNRYSPSGLAAIAPVLEVLRDLGQQYERTPAQVALNWLVAQEGVIPIPGAKTAAQAEQNLGAVGWSLAPEEVDRLSEVSRPWRAA</sequence>
<dbReference type="PANTHER" id="PTHR43625">
    <property type="entry name" value="AFLATOXIN B1 ALDEHYDE REDUCTASE"/>
    <property type="match status" value="1"/>
</dbReference>
<dbReference type="Proteomes" id="UP001054846">
    <property type="component" value="Chromosome"/>
</dbReference>
<organism evidence="3 4">
    <name type="scientific">Gloeobacter morelensis MG652769</name>
    <dbReference type="NCBI Taxonomy" id="2781736"/>
    <lineage>
        <taxon>Bacteria</taxon>
        <taxon>Bacillati</taxon>
        <taxon>Cyanobacteriota</taxon>
        <taxon>Cyanophyceae</taxon>
        <taxon>Gloeobacterales</taxon>
        <taxon>Gloeobacteraceae</taxon>
        <taxon>Gloeobacter</taxon>
        <taxon>Gloeobacter morelensis</taxon>
    </lineage>
</organism>
<dbReference type="EMBL" id="CP063845">
    <property type="protein sequence ID" value="UFP94705.1"/>
    <property type="molecule type" value="Genomic_DNA"/>
</dbReference>
<dbReference type="InterPro" id="IPR036812">
    <property type="entry name" value="NAD(P)_OxRdtase_dom_sf"/>
</dbReference>
<reference evidence="3 4" key="1">
    <citation type="journal article" date="2021" name="Genome Biol. Evol.">
        <title>Complete Genome Sequencing of a Novel Gloeobacter Species from a Waterfall Cave in Mexico.</title>
        <authorList>
            <person name="Saw J.H."/>
            <person name="Cardona T."/>
            <person name="Montejano G."/>
        </authorList>
    </citation>
    <scope>NUCLEOTIDE SEQUENCE [LARGE SCALE GENOMIC DNA]</scope>
    <source>
        <strain evidence="3">MG652769</strain>
    </source>
</reference>
<dbReference type="InterPro" id="IPR050791">
    <property type="entry name" value="Aldo-Keto_reductase"/>
</dbReference>
<proteinExistence type="predicted"/>
<dbReference type="CDD" id="cd19093">
    <property type="entry name" value="AKR_AtPLR-like"/>
    <property type="match status" value="1"/>
</dbReference>
<feature type="domain" description="NADP-dependent oxidoreductase" evidence="2">
    <location>
        <begin position="16"/>
        <end position="309"/>
    </location>
</feature>
<evidence type="ECO:0000259" key="2">
    <source>
        <dbReference type="Pfam" id="PF00248"/>
    </source>
</evidence>
<dbReference type="PANTHER" id="PTHR43625:SF88">
    <property type="entry name" value="OS07G0143000 PROTEIN"/>
    <property type="match status" value="1"/>
</dbReference>
<dbReference type="Gene3D" id="3.20.20.100">
    <property type="entry name" value="NADP-dependent oxidoreductase domain"/>
    <property type="match status" value="1"/>
</dbReference>
<evidence type="ECO:0000313" key="4">
    <source>
        <dbReference type="Proteomes" id="UP001054846"/>
    </source>
</evidence>
<name>A0ABY3PM66_9CYAN</name>
<dbReference type="SUPFAM" id="SSF51430">
    <property type="entry name" value="NAD(P)-linked oxidoreductase"/>
    <property type="match status" value="1"/>
</dbReference>
<dbReference type="InterPro" id="IPR020471">
    <property type="entry name" value="AKR"/>
</dbReference>
<protein>
    <submittedName>
        <fullName evidence="3">Aldo/keto reductase</fullName>
    </submittedName>
</protein>
<accession>A0ABY3PM66</accession>
<evidence type="ECO:0000256" key="1">
    <source>
        <dbReference type="ARBA" id="ARBA00023002"/>
    </source>
</evidence>